<feature type="chain" id="PRO_5047445448" evidence="1">
    <location>
        <begin position="24"/>
        <end position="503"/>
    </location>
</feature>
<organism evidence="2 3">
    <name type="scientific">Mucilaginibacter pankratovii</name>
    <dbReference type="NCBI Taxonomy" id="2772110"/>
    <lineage>
        <taxon>Bacteria</taxon>
        <taxon>Pseudomonadati</taxon>
        <taxon>Bacteroidota</taxon>
        <taxon>Sphingobacteriia</taxon>
        <taxon>Sphingobacteriales</taxon>
        <taxon>Sphingobacteriaceae</taxon>
        <taxon>Mucilaginibacter</taxon>
    </lineage>
</organism>
<comment type="caution">
    <text evidence="2">The sequence shown here is derived from an EMBL/GenBank/DDBJ whole genome shotgun (WGS) entry which is preliminary data.</text>
</comment>
<accession>A0ABR7WWD1</accession>
<gene>
    <name evidence="2" type="ORF">IDJ77_22455</name>
</gene>
<evidence type="ECO:0000256" key="1">
    <source>
        <dbReference type="SAM" id="SignalP"/>
    </source>
</evidence>
<proteinExistence type="predicted"/>
<keyword evidence="3" id="KW-1185">Reference proteome</keyword>
<evidence type="ECO:0000313" key="2">
    <source>
        <dbReference type="EMBL" id="MBD1366593.1"/>
    </source>
</evidence>
<dbReference type="RefSeq" id="WP_191191231.1">
    <property type="nucleotide sequence ID" value="NZ_JACWMY010000013.1"/>
</dbReference>
<name>A0ABR7WWD1_9SPHI</name>
<protein>
    <submittedName>
        <fullName evidence="2">Uncharacterized protein</fullName>
    </submittedName>
</protein>
<feature type="signal peptide" evidence="1">
    <location>
        <begin position="1"/>
        <end position="23"/>
    </location>
</feature>
<reference evidence="2 3" key="1">
    <citation type="submission" date="2020-09" db="EMBL/GenBank/DDBJ databases">
        <title>Novel species of Mucilaginibacter isolated from a glacier on the Tibetan Plateau.</title>
        <authorList>
            <person name="Liu Q."/>
            <person name="Xin Y.-H."/>
        </authorList>
    </citation>
    <scope>NUCLEOTIDE SEQUENCE [LARGE SCALE GENOMIC DNA]</scope>
    <source>
        <strain evidence="2 3">ZT4R22</strain>
    </source>
</reference>
<dbReference type="EMBL" id="JACWMY010000013">
    <property type="protein sequence ID" value="MBD1366593.1"/>
    <property type="molecule type" value="Genomic_DNA"/>
</dbReference>
<dbReference type="Proteomes" id="UP000606600">
    <property type="component" value="Unassembled WGS sequence"/>
</dbReference>
<keyword evidence="1" id="KW-0732">Signal</keyword>
<evidence type="ECO:0000313" key="3">
    <source>
        <dbReference type="Proteomes" id="UP000606600"/>
    </source>
</evidence>
<sequence>MKIENLKFAVFMLLIVFSTALNAAIPPKSQLKVLFVGYDPLKPFPVLERRNPGEMTKEGFLAEYPVRMPAFKALLSSYFTEVATMDCRDWKPQDSEPYDVTVFDFSTKVIEPARQEKRANGSTKYIPARYLPDNFSKPVVFIANTAPEMGGRIGLKLDWLCLCLDADAHHINTGHPIFKGSLEKVTPTMVMKATPDGVFHYTTGVNLPKQIPMWRVQKEGYLDRKDVRVGLVARGNRFGESPDAEVISSGVCTKDVGAVALGRHGNFFLWGFSASPADMTEEAKKVFVNTVAYMKGFDGKTPIARKYNDRMATTDDVREIIAAVTKEKYEEYVQFLKDFNEQSKNQKKLLDDKVATGQTLSPEEKESMTYLGMEQAIDSYEKYIKSTMGKLATRFGSDAPAFQKYMKENFGYLYCDPNAFFAYEVDDEAKQIGVSNHDVRFLETCINRLKKNEQPELALKMLKKYTAEDFSSSKEWRSWFAKNKNKLFFTETGGYKFLVNTYN</sequence>